<feature type="non-terminal residue" evidence="6">
    <location>
        <position position="167"/>
    </location>
</feature>
<dbReference type="SMART" id="SM00191">
    <property type="entry name" value="Int_alpha"/>
    <property type="match status" value="2"/>
</dbReference>
<dbReference type="InterPro" id="IPR013517">
    <property type="entry name" value="FG-GAP"/>
</dbReference>
<dbReference type="GO" id="GO:0016787">
    <property type="term" value="F:hydrolase activity"/>
    <property type="evidence" value="ECO:0007669"/>
    <property type="project" value="UniProtKB-KW"/>
</dbReference>
<dbReference type="SUPFAM" id="SSF69318">
    <property type="entry name" value="Integrin alpha N-terminal domain"/>
    <property type="match status" value="1"/>
</dbReference>
<comment type="caution">
    <text evidence="6">The sequence shown here is derived from an EMBL/GenBank/DDBJ whole genome shotgun (WGS) entry which is preliminary data.</text>
</comment>
<feature type="chain" id="PRO_5038051087" evidence="5">
    <location>
        <begin position="25"/>
        <end position="167"/>
    </location>
</feature>
<evidence type="ECO:0000256" key="3">
    <source>
        <dbReference type="ARBA" id="ARBA00022801"/>
    </source>
</evidence>
<organism evidence="6 7">
    <name type="scientific">Eiseniibacteriota bacterium</name>
    <dbReference type="NCBI Taxonomy" id="2212470"/>
    <lineage>
        <taxon>Bacteria</taxon>
        <taxon>Candidatus Eiseniibacteriota</taxon>
    </lineage>
</organism>
<feature type="signal peptide" evidence="5">
    <location>
        <begin position="1"/>
        <end position="24"/>
    </location>
</feature>
<evidence type="ECO:0000256" key="2">
    <source>
        <dbReference type="ARBA" id="ARBA00022737"/>
    </source>
</evidence>
<dbReference type="Proteomes" id="UP000739538">
    <property type="component" value="Unassembled WGS sequence"/>
</dbReference>
<evidence type="ECO:0000313" key="6">
    <source>
        <dbReference type="EMBL" id="MCA9759143.1"/>
    </source>
</evidence>
<keyword evidence="2" id="KW-0677">Repeat</keyword>
<dbReference type="PANTHER" id="PTHR23221">
    <property type="entry name" value="GLYCOSYLPHOSPHATIDYLINOSITOL PHOSPHOLIPASE D"/>
    <property type="match status" value="1"/>
</dbReference>
<dbReference type="Pfam" id="PF01839">
    <property type="entry name" value="FG-GAP"/>
    <property type="match status" value="2"/>
</dbReference>
<accession>A0A956SI49</accession>
<dbReference type="EMBL" id="JAGQHS010000272">
    <property type="protein sequence ID" value="MCA9759143.1"/>
    <property type="molecule type" value="Genomic_DNA"/>
</dbReference>
<protein>
    <submittedName>
        <fullName evidence="6">FG-GAP repeat protein</fullName>
    </submittedName>
</protein>
<dbReference type="InterPro" id="IPR013519">
    <property type="entry name" value="Int_alpha_beta-p"/>
</dbReference>
<sequence length="167" mass="17555">MDHRNRVRFVAALFAATMATPAAAHLSIIRQGPESTGTRLFGDRFGSTLVAGDFNGDGYDDLATAAVGENVGGNGNSGNVTINFGSYFGLTHVGAVDLDVSDFGLVPQVNAGFGTAMAVARLNDDDYDDLIVGAPFEDVNGVLDAGRVYFYAGGPSGLTPWFHFRQE</sequence>
<dbReference type="AlphaFoldDB" id="A0A956SI49"/>
<keyword evidence="1 5" id="KW-0732">Signal</keyword>
<keyword evidence="4" id="KW-0325">Glycoprotein</keyword>
<name>A0A956SI49_UNCEI</name>
<dbReference type="InterPro" id="IPR028994">
    <property type="entry name" value="Integrin_alpha_N"/>
</dbReference>
<gene>
    <name evidence="6" type="ORF">KDA27_25340</name>
</gene>
<dbReference type="Gene3D" id="2.130.10.130">
    <property type="entry name" value="Integrin alpha, N-terminal"/>
    <property type="match status" value="1"/>
</dbReference>
<dbReference type="PANTHER" id="PTHR23221:SF7">
    <property type="entry name" value="PHOSPHATIDYLINOSITOL-GLYCAN-SPECIFIC PHOSPHOLIPASE D"/>
    <property type="match status" value="1"/>
</dbReference>
<evidence type="ECO:0000256" key="5">
    <source>
        <dbReference type="SAM" id="SignalP"/>
    </source>
</evidence>
<reference evidence="6" key="2">
    <citation type="journal article" date="2021" name="Microbiome">
        <title>Successional dynamics and alternative stable states in a saline activated sludge microbial community over 9 years.</title>
        <authorList>
            <person name="Wang Y."/>
            <person name="Ye J."/>
            <person name="Ju F."/>
            <person name="Liu L."/>
            <person name="Boyd J.A."/>
            <person name="Deng Y."/>
            <person name="Parks D.H."/>
            <person name="Jiang X."/>
            <person name="Yin X."/>
            <person name="Woodcroft B.J."/>
            <person name="Tyson G.W."/>
            <person name="Hugenholtz P."/>
            <person name="Polz M.F."/>
            <person name="Zhang T."/>
        </authorList>
    </citation>
    <scope>NUCLEOTIDE SEQUENCE</scope>
    <source>
        <strain evidence="6">HKST-UBA02</strain>
    </source>
</reference>
<proteinExistence type="predicted"/>
<reference evidence="6" key="1">
    <citation type="submission" date="2020-04" db="EMBL/GenBank/DDBJ databases">
        <authorList>
            <person name="Zhang T."/>
        </authorList>
    </citation>
    <scope>NUCLEOTIDE SEQUENCE</scope>
    <source>
        <strain evidence="6">HKST-UBA02</strain>
    </source>
</reference>
<keyword evidence="3" id="KW-0378">Hydrolase</keyword>
<evidence type="ECO:0000256" key="1">
    <source>
        <dbReference type="ARBA" id="ARBA00022729"/>
    </source>
</evidence>
<dbReference type="PROSITE" id="PS51470">
    <property type="entry name" value="FG_GAP"/>
    <property type="match status" value="2"/>
</dbReference>
<evidence type="ECO:0000256" key="4">
    <source>
        <dbReference type="ARBA" id="ARBA00023180"/>
    </source>
</evidence>
<evidence type="ECO:0000313" key="7">
    <source>
        <dbReference type="Proteomes" id="UP000739538"/>
    </source>
</evidence>